<comment type="caution">
    <text evidence="1">The sequence shown here is derived from an EMBL/GenBank/DDBJ whole genome shotgun (WGS) entry which is preliminary data.</text>
</comment>
<evidence type="ECO:0000313" key="1">
    <source>
        <dbReference type="EMBL" id="MBB6214833.1"/>
    </source>
</evidence>
<reference evidence="1 2" key="1">
    <citation type="submission" date="2020-08" db="EMBL/GenBank/DDBJ databases">
        <title>Genomic Encyclopedia of Type Strains, Phase IV (KMG-IV): sequencing the most valuable type-strain genomes for metagenomic binning, comparative biology and taxonomic classification.</title>
        <authorList>
            <person name="Goeker M."/>
        </authorList>
    </citation>
    <scope>NUCLEOTIDE SEQUENCE [LARGE SCALE GENOMIC DNA]</scope>
    <source>
        <strain evidence="1 2">DSM 103526</strain>
    </source>
</reference>
<dbReference type="EMBL" id="JACHEN010000004">
    <property type="protein sequence ID" value="MBB6214833.1"/>
    <property type="molecule type" value="Genomic_DNA"/>
</dbReference>
<dbReference type="Proteomes" id="UP000579281">
    <property type="component" value="Unassembled WGS sequence"/>
</dbReference>
<gene>
    <name evidence="1" type="ORF">HNQ80_000918</name>
</gene>
<protein>
    <submittedName>
        <fullName evidence="1">Uncharacterized protein</fullName>
    </submittedName>
</protein>
<keyword evidence="2" id="KW-1185">Reference proteome</keyword>
<sequence length="60" mass="7295">MTKRIGDYISNRNMNRFKDIDFHDFIDMVDSGLQDDEIAKELGVQRNYIEKLKYEMKKDY</sequence>
<dbReference type="RefSeq" id="WP_184308583.1">
    <property type="nucleotide sequence ID" value="NZ_JACHEN010000004.1"/>
</dbReference>
<dbReference type="AlphaFoldDB" id="A0A841KN58"/>
<evidence type="ECO:0000313" key="2">
    <source>
        <dbReference type="Proteomes" id="UP000579281"/>
    </source>
</evidence>
<name>A0A841KN58_9FIRM</name>
<accession>A0A841KN58</accession>
<organism evidence="1 2">
    <name type="scientific">Anaerosolibacter carboniphilus</name>
    <dbReference type="NCBI Taxonomy" id="1417629"/>
    <lineage>
        <taxon>Bacteria</taxon>
        <taxon>Bacillati</taxon>
        <taxon>Bacillota</taxon>
        <taxon>Clostridia</taxon>
        <taxon>Peptostreptococcales</taxon>
        <taxon>Thermotaleaceae</taxon>
        <taxon>Anaerosolibacter</taxon>
    </lineage>
</organism>
<proteinExistence type="predicted"/>